<name>A0A160PGY3_9HYPH</name>
<keyword evidence="2" id="KW-0812">Transmembrane</keyword>
<feature type="signal peptide" evidence="5">
    <location>
        <begin position="1"/>
        <end position="23"/>
    </location>
</feature>
<evidence type="ECO:0000259" key="6">
    <source>
        <dbReference type="PROSITE" id="PS52015"/>
    </source>
</evidence>
<dbReference type="EMBL" id="AP014809">
    <property type="protein sequence ID" value="BAU91061.1"/>
    <property type="molecule type" value="Genomic_DNA"/>
</dbReference>
<evidence type="ECO:0000256" key="3">
    <source>
        <dbReference type="ARBA" id="ARBA00022989"/>
    </source>
</evidence>
<evidence type="ECO:0000256" key="2">
    <source>
        <dbReference type="ARBA" id="ARBA00022692"/>
    </source>
</evidence>
<feature type="chain" id="PRO_5007819517" evidence="5">
    <location>
        <begin position="24"/>
        <end position="127"/>
    </location>
</feature>
<comment type="subcellular location">
    <subcellularLocation>
        <location evidence="1">Membrane</location>
        <topology evidence="1">Single-pass membrane protein</topology>
    </subcellularLocation>
</comment>
<sequence>MPGVRTCASLALGLILALGSASAQDGRPADPPVLSSYKLRLHQAIGDRARRIRNRSTTDGTATLKLVIAASGEVTASEIRASSGSPYIDGLVLKAVPVGSKLLPIPDELGSSTIAVVVPLRFTPRNR</sequence>
<dbReference type="GO" id="GO:0055085">
    <property type="term" value="P:transmembrane transport"/>
    <property type="evidence" value="ECO:0007669"/>
    <property type="project" value="InterPro"/>
</dbReference>
<dbReference type="Proteomes" id="UP000218288">
    <property type="component" value="Chromosome"/>
</dbReference>
<evidence type="ECO:0000256" key="5">
    <source>
        <dbReference type="SAM" id="SignalP"/>
    </source>
</evidence>
<dbReference type="InterPro" id="IPR006260">
    <property type="entry name" value="TonB/TolA_C"/>
</dbReference>
<evidence type="ECO:0000256" key="4">
    <source>
        <dbReference type="ARBA" id="ARBA00023136"/>
    </source>
</evidence>
<organism evidence="7 8">
    <name type="scientific">Methylorubrum populi</name>
    <dbReference type="NCBI Taxonomy" id="223967"/>
    <lineage>
        <taxon>Bacteria</taxon>
        <taxon>Pseudomonadati</taxon>
        <taxon>Pseudomonadota</taxon>
        <taxon>Alphaproteobacteria</taxon>
        <taxon>Hyphomicrobiales</taxon>
        <taxon>Methylobacteriaceae</taxon>
        <taxon>Methylorubrum</taxon>
    </lineage>
</organism>
<keyword evidence="5" id="KW-0732">Signal</keyword>
<dbReference type="NCBIfam" id="TIGR01352">
    <property type="entry name" value="tonB_Cterm"/>
    <property type="match status" value="1"/>
</dbReference>
<evidence type="ECO:0000313" key="8">
    <source>
        <dbReference type="Proteomes" id="UP000218288"/>
    </source>
</evidence>
<keyword evidence="4" id="KW-0472">Membrane</keyword>
<evidence type="ECO:0000313" key="7">
    <source>
        <dbReference type="EMBL" id="BAU91061.1"/>
    </source>
</evidence>
<feature type="domain" description="TonB C-terminal" evidence="6">
    <location>
        <begin position="34"/>
        <end position="127"/>
    </location>
</feature>
<dbReference type="InterPro" id="IPR037682">
    <property type="entry name" value="TonB_C"/>
</dbReference>
<dbReference type="Gene3D" id="3.30.1150.10">
    <property type="match status" value="1"/>
</dbReference>
<dbReference type="Pfam" id="PF13103">
    <property type="entry name" value="TonB_2"/>
    <property type="match status" value="1"/>
</dbReference>
<accession>A0A160PGY3</accession>
<dbReference type="GO" id="GO:0016020">
    <property type="term" value="C:membrane"/>
    <property type="evidence" value="ECO:0007669"/>
    <property type="project" value="UniProtKB-SubCell"/>
</dbReference>
<keyword evidence="3" id="KW-1133">Transmembrane helix</keyword>
<reference evidence="7 8" key="1">
    <citation type="journal article" date="2016" name="Genome Announc.">
        <title>Complete Genome Sequence of Methylobacterium populi P-1M, Isolated from Pink-Pigmented Household Biofilm.</title>
        <authorList>
            <person name="Morohoshi T."/>
            <person name="Ikeda T."/>
        </authorList>
    </citation>
    <scope>NUCLEOTIDE SEQUENCE [LARGE SCALE GENOMIC DNA]</scope>
    <source>
        <strain evidence="7 8">P-1M</strain>
    </source>
</reference>
<protein>
    <submittedName>
        <fullName evidence="7">TonB family protein</fullName>
    </submittedName>
</protein>
<gene>
    <name evidence="7" type="ORF">MPPM_2456</name>
</gene>
<evidence type="ECO:0000256" key="1">
    <source>
        <dbReference type="ARBA" id="ARBA00004167"/>
    </source>
</evidence>
<proteinExistence type="predicted"/>
<dbReference type="AlphaFoldDB" id="A0A160PGY3"/>
<dbReference type="PROSITE" id="PS52015">
    <property type="entry name" value="TONB_CTD"/>
    <property type="match status" value="1"/>
</dbReference>
<dbReference type="SUPFAM" id="SSF74653">
    <property type="entry name" value="TolA/TonB C-terminal domain"/>
    <property type="match status" value="1"/>
</dbReference>